<evidence type="ECO:0000256" key="2">
    <source>
        <dbReference type="SAM" id="MobiDB-lite"/>
    </source>
</evidence>
<name>A0A9P1N6A6_9PELO</name>
<keyword evidence="1" id="KW-0175">Coiled coil</keyword>
<evidence type="ECO:0000313" key="4">
    <source>
        <dbReference type="Proteomes" id="UP001152747"/>
    </source>
</evidence>
<evidence type="ECO:0000256" key="1">
    <source>
        <dbReference type="SAM" id="Coils"/>
    </source>
</evidence>
<organism evidence="3 4">
    <name type="scientific">Caenorhabditis angaria</name>
    <dbReference type="NCBI Taxonomy" id="860376"/>
    <lineage>
        <taxon>Eukaryota</taxon>
        <taxon>Metazoa</taxon>
        <taxon>Ecdysozoa</taxon>
        <taxon>Nematoda</taxon>
        <taxon>Chromadorea</taxon>
        <taxon>Rhabditida</taxon>
        <taxon>Rhabditina</taxon>
        <taxon>Rhabditomorpha</taxon>
        <taxon>Rhabditoidea</taxon>
        <taxon>Rhabditidae</taxon>
        <taxon>Peloderinae</taxon>
        <taxon>Caenorhabditis</taxon>
    </lineage>
</organism>
<gene>
    <name evidence="3" type="ORF">CAMP_LOCUS15422</name>
</gene>
<dbReference type="Proteomes" id="UP001152747">
    <property type="component" value="Unassembled WGS sequence"/>
</dbReference>
<reference evidence="3" key="1">
    <citation type="submission" date="2022-11" db="EMBL/GenBank/DDBJ databases">
        <authorList>
            <person name="Kikuchi T."/>
        </authorList>
    </citation>
    <scope>NUCLEOTIDE SEQUENCE</scope>
    <source>
        <strain evidence="3">PS1010</strain>
    </source>
</reference>
<protein>
    <submittedName>
        <fullName evidence="3">Uncharacterized protein</fullName>
    </submittedName>
</protein>
<feature type="compositionally biased region" description="Polar residues" evidence="2">
    <location>
        <begin position="1"/>
        <end position="22"/>
    </location>
</feature>
<accession>A0A9P1N6A6</accession>
<dbReference type="AlphaFoldDB" id="A0A9P1N6A6"/>
<evidence type="ECO:0000313" key="3">
    <source>
        <dbReference type="EMBL" id="CAI5452785.1"/>
    </source>
</evidence>
<sequence>MERQPSQNAGVPSNRQSSLSDASEQEDLPFGQNIQRDQQLLTERANQIQKNLKNVEVVLRRMYQRNNAELEEFRNLIAEFERIHHVPPQLE</sequence>
<dbReference type="EMBL" id="CANHGI010000005">
    <property type="protein sequence ID" value="CAI5452785.1"/>
    <property type="molecule type" value="Genomic_DNA"/>
</dbReference>
<feature type="coiled-coil region" evidence="1">
    <location>
        <begin position="45"/>
        <end position="83"/>
    </location>
</feature>
<keyword evidence="4" id="KW-1185">Reference proteome</keyword>
<comment type="caution">
    <text evidence="3">The sequence shown here is derived from an EMBL/GenBank/DDBJ whole genome shotgun (WGS) entry which is preliminary data.</text>
</comment>
<feature type="region of interest" description="Disordered" evidence="2">
    <location>
        <begin position="1"/>
        <end position="37"/>
    </location>
</feature>
<proteinExistence type="predicted"/>